<proteinExistence type="predicted"/>
<name>A0A369DVS1_ECOLX</name>
<sequence length="39" mass="4148">MLRVVASPHNLNPHQAGFFVPLISDRHGECAGGGDKGDF</sequence>
<dbReference type="EMBL" id="AAAGZE010000063">
    <property type="protein sequence ID" value="EAC1534257.1"/>
    <property type="molecule type" value="Genomic_DNA"/>
</dbReference>
<evidence type="ECO:0000313" key="2">
    <source>
        <dbReference type="Proteomes" id="UP000382540"/>
    </source>
</evidence>
<protein>
    <submittedName>
        <fullName evidence="1">Antiterminator</fullName>
    </submittedName>
</protein>
<comment type="caution">
    <text evidence="1">The sequence shown here is derived from an EMBL/GenBank/DDBJ whole genome shotgun (WGS) entry which is preliminary data.</text>
</comment>
<organism evidence="1 2">
    <name type="scientific">Escherichia coli</name>
    <dbReference type="NCBI Taxonomy" id="562"/>
    <lineage>
        <taxon>Bacteria</taxon>
        <taxon>Pseudomonadati</taxon>
        <taxon>Pseudomonadota</taxon>
        <taxon>Gammaproteobacteria</taxon>
        <taxon>Enterobacterales</taxon>
        <taxon>Enterobacteriaceae</taxon>
        <taxon>Escherichia</taxon>
    </lineage>
</organism>
<accession>A0A369DVS1</accession>
<evidence type="ECO:0000313" key="1">
    <source>
        <dbReference type="EMBL" id="EAC1534257.1"/>
    </source>
</evidence>
<reference evidence="1 2" key="1">
    <citation type="submission" date="2018-10" db="EMBL/GenBank/DDBJ databases">
        <authorList>
            <consortium name="NARMS: The National Antimicrobial Resistance Monitoring System"/>
        </authorList>
    </citation>
    <scope>NUCLEOTIDE SEQUENCE [LARGE SCALE GENOMIC DNA]</scope>
    <source>
        <strain evidence="1 2">CVM N17EC1330</strain>
    </source>
</reference>
<dbReference type="AlphaFoldDB" id="A0A369DVS1"/>
<gene>
    <name evidence="1" type="ORF">D9J61_19835</name>
</gene>
<dbReference type="Proteomes" id="UP000382540">
    <property type="component" value="Unassembled WGS sequence"/>
</dbReference>